<dbReference type="PROSITE" id="PS50850">
    <property type="entry name" value="MFS"/>
    <property type="match status" value="1"/>
</dbReference>
<dbReference type="EMBL" id="KB644411">
    <property type="protein sequence ID" value="EPS29235.1"/>
    <property type="molecule type" value="Genomic_DNA"/>
</dbReference>
<dbReference type="Proteomes" id="UP000019376">
    <property type="component" value="Unassembled WGS sequence"/>
</dbReference>
<dbReference type="InterPro" id="IPR036259">
    <property type="entry name" value="MFS_trans_sf"/>
</dbReference>
<feature type="transmembrane region" description="Helical" evidence="9">
    <location>
        <begin position="52"/>
        <end position="71"/>
    </location>
</feature>
<protein>
    <recommendedName>
        <fullName evidence="10">Major facilitator superfamily (MFS) profile domain-containing protein</fullName>
    </recommendedName>
</protein>
<dbReference type="AlphaFoldDB" id="S7ZEY1"/>
<dbReference type="InterPro" id="IPR020846">
    <property type="entry name" value="MFS_dom"/>
</dbReference>
<keyword evidence="12" id="KW-1185">Reference proteome</keyword>
<dbReference type="OrthoDB" id="4088837at2759"/>
<comment type="similarity">
    <text evidence="2">Belongs to the major facilitator superfamily.</text>
</comment>
<dbReference type="PANTHER" id="PTHR23501:SF92">
    <property type="entry name" value="GLUTATHIONE EXCHANGER 1-RELATED"/>
    <property type="match status" value="1"/>
</dbReference>
<feature type="domain" description="Major facilitator superfamily (MFS) profile" evidence="10">
    <location>
        <begin position="58"/>
        <end position="565"/>
    </location>
</feature>
<evidence type="ECO:0000256" key="2">
    <source>
        <dbReference type="ARBA" id="ARBA00008335"/>
    </source>
</evidence>
<organism evidence="11 12">
    <name type="scientific">Penicillium oxalicum (strain 114-2 / CGMCC 5302)</name>
    <name type="common">Penicillium decumbens</name>
    <dbReference type="NCBI Taxonomy" id="933388"/>
    <lineage>
        <taxon>Eukaryota</taxon>
        <taxon>Fungi</taxon>
        <taxon>Dikarya</taxon>
        <taxon>Ascomycota</taxon>
        <taxon>Pezizomycotina</taxon>
        <taxon>Eurotiomycetes</taxon>
        <taxon>Eurotiomycetidae</taxon>
        <taxon>Eurotiales</taxon>
        <taxon>Aspergillaceae</taxon>
        <taxon>Penicillium</taxon>
    </lineage>
</organism>
<evidence type="ECO:0000256" key="7">
    <source>
        <dbReference type="ARBA" id="ARBA00023136"/>
    </source>
</evidence>
<keyword evidence="6" id="KW-0406">Ion transport</keyword>
<evidence type="ECO:0000256" key="3">
    <source>
        <dbReference type="ARBA" id="ARBA00022448"/>
    </source>
</evidence>
<feature type="transmembrane region" description="Helical" evidence="9">
    <location>
        <begin position="541"/>
        <end position="561"/>
    </location>
</feature>
<dbReference type="Pfam" id="PF07690">
    <property type="entry name" value="MFS_1"/>
    <property type="match status" value="1"/>
</dbReference>
<reference evidence="11 12" key="1">
    <citation type="journal article" date="2013" name="PLoS ONE">
        <title>Genomic and secretomic analyses reveal unique features of the lignocellulolytic enzyme system of Penicillium decumbens.</title>
        <authorList>
            <person name="Liu G."/>
            <person name="Zhang L."/>
            <person name="Wei X."/>
            <person name="Zou G."/>
            <person name="Qin Y."/>
            <person name="Ma L."/>
            <person name="Li J."/>
            <person name="Zheng H."/>
            <person name="Wang S."/>
            <person name="Wang C."/>
            <person name="Xun L."/>
            <person name="Zhao G.-P."/>
            <person name="Zhou Z."/>
            <person name="Qu Y."/>
        </authorList>
    </citation>
    <scope>NUCLEOTIDE SEQUENCE [LARGE SCALE GENOMIC DNA]</scope>
    <source>
        <strain evidence="12">114-2 / CGMCC 5302</strain>
    </source>
</reference>
<dbReference type="PANTHER" id="PTHR23501">
    <property type="entry name" value="MAJOR FACILITATOR SUPERFAMILY"/>
    <property type="match status" value="1"/>
</dbReference>
<evidence type="ECO:0000256" key="1">
    <source>
        <dbReference type="ARBA" id="ARBA00004127"/>
    </source>
</evidence>
<keyword evidence="4 9" id="KW-0812">Transmembrane</keyword>
<dbReference type="GO" id="GO:0005768">
    <property type="term" value="C:endosome"/>
    <property type="evidence" value="ECO:0007669"/>
    <property type="project" value="TreeGrafter"/>
</dbReference>
<evidence type="ECO:0000256" key="5">
    <source>
        <dbReference type="ARBA" id="ARBA00022989"/>
    </source>
</evidence>
<keyword evidence="5 9" id="KW-1133">Transmembrane helix</keyword>
<dbReference type="GO" id="GO:0015343">
    <property type="term" value="F:siderophore-iron transmembrane transporter activity"/>
    <property type="evidence" value="ECO:0007669"/>
    <property type="project" value="TreeGrafter"/>
</dbReference>
<keyword evidence="7 9" id="KW-0472">Membrane</keyword>
<comment type="subcellular location">
    <subcellularLocation>
        <location evidence="1">Endomembrane system</location>
        <topology evidence="1">Multi-pass membrane protein</topology>
    </subcellularLocation>
</comment>
<proteinExistence type="inferred from homology"/>
<evidence type="ECO:0000313" key="12">
    <source>
        <dbReference type="Proteomes" id="UP000019376"/>
    </source>
</evidence>
<keyword evidence="3" id="KW-0813">Transport</keyword>
<feature type="region of interest" description="Disordered" evidence="8">
    <location>
        <begin position="1"/>
        <end position="24"/>
    </location>
</feature>
<feature type="transmembrane region" description="Helical" evidence="9">
    <location>
        <begin position="267"/>
        <end position="289"/>
    </location>
</feature>
<evidence type="ECO:0000256" key="9">
    <source>
        <dbReference type="SAM" id="Phobius"/>
    </source>
</evidence>
<gene>
    <name evidence="11" type="ORF">PDE_04184</name>
</gene>
<dbReference type="eggNOG" id="KOG0254">
    <property type="taxonomic scope" value="Eukaryota"/>
</dbReference>
<feature type="transmembrane region" description="Helical" evidence="9">
    <location>
        <begin position="179"/>
        <end position="197"/>
    </location>
</feature>
<dbReference type="GO" id="GO:0005886">
    <property type="term" value="C:plasma membrane"/>
    <property type="evidence" value="ECO:0007669"/>
    <property type="project" value="TreeGrafter"/>
</dbReference>
<evidence type="ECO:0000313" key="11">
    <source>
        <dbReference type="EMBL" id="EPS29235.1"/>
    </source>
</evidence>
<name>S7ZEY1_PENO1</name>
<feature type="transmembrane region" description="Helical" evidence="9">
    <location>
        <begin position="123"/>
        <end position="146"/>
    </location>
</feature>
<feature type="transmembrane region" description="Helical" evidence="9">
    <location>
        <begin position="152"/>
        <end position="172"/>
    </location>
</feature>
<evidence type="ECO:0000259" key="10">
    <source>
        <dbReference type="PROSITE" id="PS50850"/>
    </source>
</evidence>
<evidence type="ECO:0000256" key="8">
    <source>
        <dbReference type="SAM" id="MobiDB-lite"/>
    </source>
</evidence>
<dbReference type="InterPro" id="IPR011701">
    <property type="entry name" value="MFS"/>
</dbReference>
<feature type="transmembrane region" description="Helical" evidence="9">
    <location>
        <begin position="379"/>
        <end position="396"/>
    </location>
</feature>
<evidence type="ECO:0000256" key="6">
    <source>
        <dbReference type="ARBA" id="ARBA00023065"/>
    </source>
</evidence>
<dbReference type="HOGENOM" id="CLU_012970_2_1_1"/>
<feature type="transmembrane region" description="Helical" evidence="9">
    <location>
        <begin position="434"/>
        <end position="452"/>
    </location>
</feature>
<dbReference type="Gene3D" id="1.20.1250.20">
    <property type="entry name" value="MFS general substrate transporter like domains"/>
    <property type="match status" value="2"/>
</dbReference>
<dbReference type="SUPFAM" id="SSF103473">
    <property type="entry name" value="MFS general substrate transporter"/>
    <property type="match status" value="1"/>
</dbReference>
<dbReference type="FunFam" id="1.20.1250.20:FF:000197">
    <property type="entry name" value="Siderophore iron transporter 1"/>
    <property type="match status" value="1"/>
</dbReference>
<dbReference type="STRING" id="933388.S7ZEY1"/>
<dbReference type="PhylomeDB" id="S7ZEY1"/>
<feature type="transmembrane region" description="Helical" evidence="9">
    <location>
        <begin position="464"/>
        <end position="491"/>
    </location>
</feature>
<dbReference type="GO" id="GO:0005774">
    <property type="term" value="C:vacuolar membrane"/>
    <property type="evidence" value="ECO:0007669"/>
    <property type="project" value="TreeGrafter"/>
</dbReference>
<feature type="transmembrane region" description="Helical" evidence="9">
    <location>
        <begin position="338"/>
        <end position="359"/>
    </location>
</feature>
<sequence>MADKSVVTADRMDEVSEKVPQTTEAPRRDVQLFGLGSPGVQRIEAIASQFSLVDRVCLFLAIFLIAYVYGIDGTVRYTYQPLATQGFGQHSLLATVNVLRAVIAAAAQPTAAKIADVFGRVELIVVSILFYVIGTIIEACANNMQAFCAGAVIYQIGYTCIMLLVEVLIADVTSTRSRLLFSYIPTLPFIINTWISGNVTSSVLSVTGWRWGIGMFGIIYPVCALPLIAVLLRVQSRAKRAGVLGSYLTPFQRLGAKQLAVELVMQLDVVGIILMIGVFACILVPFTLAGGVTAQWKTAKVIAPLVIGVLLIPVWVYWEKTCKYPMLPFKRLKDRGVWGALGIAVMLNTAWYLQGDFLYTVLFVSFDESILSATRITSLYSFASVLTGTALGFVVMRVRQLKPFIVAGTMLFTVAFGILIHFRGGADGSSHSGVIGGQVLLGIAGGMFPYPAQASIQAVSKHEHLAVVTGIFLASYNIGSALGNTISGAIWNQVLPSELSRRLGNETLAAEVYAQPLAFAAVNPVGTPDRDNVILAYRRTQSLLCITGICLTVPLIAFALCTRNPKLTKEQTLAKAEEESGSESD</sequence>
<accession>S7ZEY1</accession>
<feature type="transmembrane region" description="Helical" evidence="9">
    <location>
        <begin position="209"/>
        <end position="232"/>
    </location>
</feature>
<feature type="transmembrane region" description="Helical" evidence="9">
    <location>
        <begin position="301"/>
        <end position="318"/>
    </location>
</feature>
<feature type="transmembrane region" description="Helical" evidence="9">
    <location>
        <begin position="403"/>
        <end position="422"/>
    </location>
</feature>
<evidence type="ECO:0000256" key="4">
    <source>
        <dbReference type="ARBA" id="ARBA00022692"/>
    </source>
</evidence>
<feature type="transmembrane region" description="Helical" evidence="9">
    <location>
        <begin position="91"/>
        <end position="111"/>
    </location>
</feature>